<dbReference type="AlphaFoldDB" id="A0A658QV30"/>
<keyword evidence="3" id="KW-1185">Reference proteome</keyword>
<dbReference type="InterPro" id="IPR021347">
    <property type="entry name" value="DUF2964"/>
</dbReference>
<keyword evidence="1" id="KW-0472">Membrane</keyword>
<evidence type="ECO:0008006" key="4">
    <source>
        <dbReference type="Google" id="ProtNLM"/>
    </source>
</evidence>
<feature type="transmembrane region" description="Helical" evidence="1">
    <location>
        <begin position="37"/>
        <end position="55"/>
    </location>
</feature>
<sequence>MRRDELRMVIAAIGVFIWLGGLYGTIHGLIYDVRPEFRYGMVALGAGIVVFVAALNPLAQRKQGSGDES</sequence>
<dbReference type="EMBL" id="FCNV02000002">
    <property type="protein sequence ID" value="SAL24321.1"/>
    <property type="molecule type" value="Genomic_DNA"/>
</dbReference>
<dbReference type="Proteomes" id="UP000198263">
    <property type="component" value="Unassembled WGS sequence"/>
</dbReference>
<keyword evidence="1" id="KW-0812">Transmembrane</keyword>
<keyword evidence="1" id="KW-1133">Transmembrane helix</keyword>
<organism evidence="2 3">
    <name type="scientific">Caballeronia concitans</name>
    <dbReference type="NCBI Taxonomy" id="1777133"/>
    <lineage>
        <taxon>Bacteria</taxon>
        <taxon>Pseudomonadati</taxon>
        <taxon>Pseudomonadota</taxon>
        <taxon>Betaproteobacteria</taxon>
        <taxon>Burkholderiales</taxon>
        <taxon>Burkholderiaceae</taxon>
        <taxon>Caballeronia</taxon>
    </lineage>
</organism>
<reference evidence="2 3" key="1">
    <citation type="submission" date="2016-01" db="EMBL/GenBank/DDBJ databases">
        <authorList>
            <person name="Peeters C."/>
        </authorList>
    </citation>
    <scope>NUCLEOTIDE SEQUENCE [LARGE SCALE GENOMIC DNA]</scope>
    <source>
        <strain evidence="2">LMG 29315</strain>
    </source>
</reference>
<dbReference type="RefSeq" id="WP_040049283.1">
    <property type="nucleotide sequence ID" value="NZ_FCNV02000002.1"/>
</dbReference>
<evidence type="ECO:0000256" key="1">
    <source>
        <dbReference type="SAM" id="Phobius"/>
    </source>
</evidence>
<name>A0A658QV30_9BURK</name>
<feature type="transmembrane region" description="Helical" evidence="1">
    <location>
        <begin position="9"/>
        <end position="31"/>
    </location>
</feature>
<comment type="caution">
    <text evidence="2">The sequence shown here is derived from an EMBL/GenBank/DDBJ whole genome shotgun (WGS) entry which is preliminary data.</text>
</comment>
<accession>A0A658QV30</accession>
<evidence type="ECO:0000313" key="3">
    <source>
        <dbReference type="Proteomes" id="UP000198263"/>
    </source>
</evidence>
<dbReference type="OrthoDB" id="8943486at2"/>
<evidence type="ECO:0000313" key="2">
    <source>
        <dbReference type="EMBL" id="SAL24321.1"/>
    </source>
</evidence>
<protein>
    <recommendedName>
        <fullName evidence="4">DUF2964 domain-containing protein</fullName>
    </recommendedName>
</protein>
<proteinExistence type="predicted"/>
<dbReference type="Pfam" id="PF11177">
    <property type="entry name" value="DUF2964"/>
    <property type="match status" value="1"/>
</dbReference>
<gene>
    <name evidence="2" type="ORF">AWB72_01862</name>
</gene>